<dbReference type="InterPro" id="IPR019734">
    <property type="entry name" value="TPR_rpt"/>
</dbReference>
<dbReference type="OrthoDB" id="29956at2"/>
<accession>A0A399EGL8</accession>
<name>A0A399EGL8_9DEIN</name>
<keyword evidence="5" id="KW-1185">Reference proteome</keyword>
<dbReference type="Pfam" id="PF13432">
    <property type="entry name" value="TPR_16"/>
    <property type="match status" value="1"/>
</dbReference>
<dbReference type="Gene3D" id="1.25.40.10">
    <property type="entry name" value="Tetratricopeptide repeat domain"/>
    <property type="match status" value="2"/>
</dbReference>
<keyword evidence="1" id="KW-0677">Repeat</keyword>
<dbReference type="PROSITE" id="PS50005">
    <property type="entry name" value="TPR"/>
    <property type="match status" value="1"/>
</dbReference>
<feature type="repeat" description="TPR" evidence="3">
    <location>
        <begin position="363"/>
        <end position="396"/>
    </location>
</feature>
<keyword evidence="2 3" id="KW-0802">TPR repeat</keyword>
<evidence type="ECO:0000313" key="4">
    <source>
        <dbReference type="EMBL" id="RIH82289.1"/>
    </source>
</evidence>
<evidence type="ECO:0000256" key="3">
    <source>
        <dbReference type="PROSITE-ProRule" id="PRU00339"/>
    </source>
</evidence>
<dbReference type="SUPFAM" id="SSF48452">
    <property type="entry name" value="TPR-like"/>
    <property type="match status" value="2"/>
</dbReference>
<dbReference type="PANTHER" id="PTHR12558">
    <property type="entry name" value="CELL DIVISION CYCLE 16,23,27"/>
    <property type="match status" value="1"/>
</dbReference>
<dbReference type="RefSeq" id="WP_119315712.1">
    <property type="nucleotide sequence ID" value="NZ_QXDL01000127.1"/>
</dbReference>
<protein>
    <submittedName>
        <fullName evidence="4">Tol-pal system protein YbgF</fullName>
    </submittedName>
</protein>
<proteinExistence type="predicted"/>
<dbReference type="PANTHER" id="PTHR12558:SF13">
    <property type="entry name" value="CELL DIVISION CYCLE PROTEIN 27 HOMOLOG"/>
    <property type="match status" value="1"/>
</dbReference>
<dbReference type="AlphaFoldDB" id="A0A399EGL8"/>
<comment type="caution">
    <text evidence="4">The sequence shown here is derived from an EMBL/GenBank/DDBJ whole genome shotgun (WGS) entry which is preliminary data.</text>
</comment>
<dbReference type="Pfam" id="PF07719">
    <property type="entry name" value="TPR_2"/>
    <property type="match status" value="1"/>
</dbReference>
<sequence length="460" mass="50339">MQRVFQALQQGDYDTAFEVLVRTLTFAQGNEAAEAALLLAEAYTLYGEGGIEGAYRALEHGATAVPTLQENPLFRALLAEVRALEGAPEHEIRPLLEPSDDPRVRFHQAQTLLYLGVPEESITLLGHGLELPEFLAWRAENLLGKAHERMGQAAQAAEAYRRAAAMSVGMERYWNLLDAAAMSVEAGQGREALEALEAAVNYLSEAEGLGVSLEDPEDAATRHYLTARAQLLLGNPSLALEAIQQARLLEEAGAERAHGTPLVQGQALMQMGQYAEAIQAFQEAVERSDGTDRTYALHELAVAALDSGDLNQAETALRQVIRDPDYDYPGEALGDLAEVLYRQSRYSEAEEAAREALEEGALAAGHIILGHLAYDLLNFQEALSHYREAVAEAPEGSRDWITAQEMIVDTLAQMGYENPAEMLSRSHEVLPYLAEADEWHQTLTAYAERARGMLGGRTLN</sequence>
<dbReference type="SMART" id="SM00028">
    <property type="entry name" value="TPR"/>
    <property type="match status" value="6"/>
</dbReference>
<organism evidence="4 5">
    <name type="scientific">Calidithermus terrae</name>
    <dbReference type="NCBI Taxonomy" id="1408545"/>
    <lineage>
        <taxon>Bacteria</taxon>
        <taxon>Thermotogati</taxon>
        <taxon>Deinococcota</taxon>
        <taxon>Deinococci</taxon>
        <taxon>Thermales</taxon>
        <taxon>Thermaceae</taxon>
        <taxon>Calidithermus</taxon>
    </lineage>
</organism>
<gene>
    <name evidence="4" type="ORF">Mterra_02721</name>
</gene>
<evidence type="ECO:0000256" key="1">
    <source>
        <dbReference type="ARBA" id="ARBA00022737"/>
    </source>
</evidence>
<dbReference type="EMBL" id="QXDL01000127">
    <property type="protein sequence ID" value="RIH82289.1"/>
    <property type="molecule type" value="Genomic_DNA"/>
</dbReference>
<reference evidence="4 5" key="1">
    <citation type="submission" date="2018-08" db="EMBL/GenBank/DDBJ databases">
        <title>Meiothermus terrae DSM 26712 genome sequencing project.</title>
        <authorList>
            <person name="Da Costa M.S."/>
            <person name="Albuquerque L."/>
            <person name="Raposo P."/>
            <person name="Froufe H.J.C."/>
            <person name="Barroso C.S."/>
            <person name="Egas C."/>
        </authorList>
    </citation>
    <scope>NUCLEOTIDE SEQUENCE [LARGE SCALE GENOMIC DNA]</scope>
    <source>
        <strain evidence="4 5">DSM 26712</strain>
    </source>
</reference>
<dbReference type="InterPro" id="IPR013105">
    <property type="entry name" value="TPR_2"/>
</dbReference>
<dbReference type="Proteomes" id="UP000265715">
    <property type="component" value="Unassembled WGS sequence"/>
</dbReference>
<evidence type="ECO:0000256" key="2">
    <source>
        <dbReference type="ARBA" id="ARBA00022803"/>
    </source>
</evidence>
<evidence type="ECO:0000313" key="5">
    <source>
        <dbReference type="Proteomes" id="UP000265715"/>
    </source>
</evidence>
<dbReference type="InterPro" id="IPR011990">
    <property type="entry name" value="TPR-like_helical_dom_sf"/>
</dbReference>